<evidence type="ECO:0000256" key="1">
    <source>
        <dbReference type="SAM" id="SignalP"/>
    </source>
</evidence>
<name>A0A1Y6C7D5_9BACT</name>
<gene>
    <name evidence="2" type="ORF">SAMN06296036_111162</name>
</gene>
<dbReference type="EMBL" id="FWZT01000011">
    <property type="protein sequence ID" value="SMF38429.1"/>
    <property type="molecule type" value="Genomic_DNA"/>
</dbReference>
<evidence type="ECO:0000313" key="2">
    <source>
        <dbReference type="EMBL" id="SMF38429.1"/>
    </source>
</evidence>
<dbReference type="STRING" id="1513793.SAMN06296036_111162"/>
<keyword evidence="1" id="KW-0732">Signal</keyword>
<evidence type="ECO:0000313" key="3">
    <source>
        <dbReference type="Proteomes" id="UP000192907"/>
    </source>
</evidence>
<dbReference type="RefSeq" id="WP_132319971.1">
    <property type="nucleotide sequence ID" value="NZ_FWZT01000011.1"/>
</dbReference>
<evidence type="ECO:0008006" key="4">
    <source>
        <dbReference type="Google" id="ProtNLM"/>
    </source>
</evidence>
<feature type="signal peptide" evidence="1">
    <location>
        <begin position="1"/>
        <end position="18"/>
    </location>
</feature>
<organism evidence="2 3">
    <name type="scientific">Pseudobacteriovorax antillogorgiicola</name>
    <dbReference type="NCBI Taxonomy" id="1513793"/>
    <lineage>
        <taxon>Bacteria</taxon>
        <taxon>Pseudomonadati</taxon>
        <taxon>Bdellovibrionota</taxon>
        <taxon>Oligoflexia</taxon>
        <taxon>Oligoflexales</taxon>
        <taxon>Pseudobacteriovoracaceae</taxon>
        <taxon>Pseudobacteriovorax</taxon>
    </lineage>
</organism>
<feature type="chain" id="PRO_5012193181" description="Secreted protein" evidence="1">
    <location>
        <begin position="19"/>
        <end position="685"/>
    </location>
</feature>
<keyword evidence="3" id="KW-1185">Reference proteome</keyword>
<dbReference type="Proteomes" id="UP000192907">
    <property type="component" value="Unassembled WGS sequence"/>
</dbReference>
<proteinExistence type="predicted"/>
<dbReference type="AlphaFoldDB" id="A0A1Y6C7D5"/>
<sequence length="685" mass="77986">MKLYVTLTILFWIGIAQANHFEDVMDLEIGDEASVFSIIHTALDQADYDKAYAYIGFYSQFPNEFKNREIEFNDFINEWKNDSEIPNFIAKEIAFHFAISRANINSGNKASLEAYFPGVIGWYNWRISNPTQGLDSGQFSYSNDLPDVEKETFQTSVSINTEEANPDDLWFDEQLGRLQRLIDHLEFSAQQQEDYLEILELGSALTQSLINKQYKDNVTKGWNQTTWNSQSRRLASEIYNAAYTIQDLRSNSNAFSDIVSEFSDLVDETWGTNNFLTPYRNLLLTEASASLYAYLWPEENFETKTSSTALQLVNNHLYWSNSFQSVVISYMAEISDYLVDIKDLPHRLLALQMLTNSPLNYESLRPTEPANYHQVGGISTTPGWIEKLENLSEVFALNYHNELACPAIQTNGFDRTYSSESNTFIKNEITSMVPVRYLPDPNTGDMSESSFYHNKFSSCETLVSFYGHLMEILLSDIERSKAKLNSNSDDCVSRWVDNLSSGSVRQNSSSDACDLYSLGTLVSNESQASAIYDSSELKEKLYFALNNNNPSVPETIDQAWQNSNGGFGEQFLCLQWRDYTVGKIAPEATEYGFIQERFDYLVNYLFLVAMVHNDQVLERGFDRDINLTIDKVQISPNQCKIPLAIFHPIPGMDPIVDDKAMYRNALTKILNMSSGVASIRPLPLP</sequence>
<reference evidence="3" key="1">
    <citation type="submission" date="2017-04" db="EMBL/GenBank/DDBJ databases">
        <authorList>
            <person name="Varghese N."/>
            <person name="Submissions S."/>
        </authorList>
    </citation>
    <scope>NUCLEOTIDE SEQUENCE [LARGE SCALE GENOMIC DNA]</scope>
    <source>
        <strain evidence="3">RKEM611</strain>
    </source>
</reference>
<protein>
    <recommendedName>
        <fullName evidence="4">Secreted protein</fullName>
    </recommendedName>
</protein>
<accession>A0A1Y6C7D5</accession>